<name>A0A1H1CE82_9MICC</name>
<dbReference type="OrthoDB" id="4828144at2"/>
<dbReference type="EMBL" id="FNKH01000002">
    <property type="protein sequence ID" value="SDQ61956.1"/>
    <property type="molecule type" value="Genomic_DNA"/>
</dbReference>
<keyword evidence="2" id="KW-1185">Reference proteome</keyword>
<evidence type="ECO:0000313" key="2">
    <source>
        <dbReference type="Proteomes" id="UP000181917"/>
    </source>
</evidence>
<dbReference type="Proteomes" id="UP000181917">
    <property type="component" value="Unassembled WGS sequence"/>
</dbReference>
<dbReference type="InterPro" id="IPR038070">
    <property type="entry name" value="Rv2632c-like_sf"/>
</dbReference>
<evidence type="ECO:0008006" key="3">
    <source>
        <dbReference type="Google" id="ProtNLM"/>
    </source>
</evidence>
<accession>A0A1H1CE82</accession>
<dbReference type="InterPro" id="IPR015057">
    <property type="entry name" value="Rv2632c-like"/>
</dbReference>
<dbReference type="AlphaFoldDB" id="A0A1H1CE82"/>
<dbReference type="Gene3D" id="3.30.160.240">
    <property type="entry name" value="Rv1738"/>
    <property type="match status" value="1"/>
</dbReference>
<proteinExistence type="predicted"/>
<gene>
    <name evidence="1" type="ORF">SAMN04489742_1857</name>
</gene>
<sequence>MEEKRWSVEIVIDEYEGKTRAEAKLKADGGGDHRGIGLARLNPIDSDVPKIGDELAAARALSDLAHQLIEATASDIENSTKERAHLKG</sequence>
<evidence type="ECO:0000313" key="1">
    <source>
        <dbReference type="EMBL" id="SDQ61956.1"/>
    </source>
</evidence>
<dbReference type="KEGG" id="acry:AC20117_08080"/>
<organism evidence="1 2">
    <name type="scientific">Crystallibacter crystallopoietes</name>
    <dbReference type="NCBI Taxonomy" id="37928"/>
    <lineage>
        <taxon>Bacteria</taxon>
        <taxon>Bacillati</taxon>
        <taxon>Actinomycetota</taxon>
        <taxon>Actinomycetes</taxon>
        <taxon>Micrococcales</taxon>
        <taxon>Micrococcaceae</taxon>
        <taxon>Crystallibacter</taxon>
    </lineage>
</organism>
<dbReference type="Pfam" id="PF08962">
    <property type="entry name" value="Rv2632c-like"/>
    <property type="match status" value="1"/>
</dbReference>
<protein>
    <recommendedName>
        <fullName evidence="3">DUF1876 domain-containing protein</fullName>
    </recommendedName>
</protein>
<reference evidence="1 2" key="1">
    <citation type="submission" date="2016-10" db="EMBL/GenBank/DDBJ databases">
        <authorList>
            <person name="de Groot N.N."/>
        </authorList>
    </citation>
    <scope>NUCLEOTIDE SEQUENCE [LARGE SCALE GENOMIC DNA]</scope>
    <source>
        <strain evidence="1 2">DSM 20117</strain>
    </source>
</reference>
<dbReference type="SUPFAM" id="SSF143212">
    <property type="entry name" value="Rv2632c-like"/>
    <property type="match status" value="1"/>
</dbReference>
<dbReference type="RefSeq" id="WP_074700163.1">
    <property type="nucleotide sequence ID" value="NZ_CP018863.1"/>
</dbReference>
<dbReference type="STRING" id="37928.SAMN04489742_1857"/>